<keyword evidence="2" id="KW-0812">Transmembrane</keyword>
<feature type="domain" description="DUF4408" evidence="3">
    <location>
        <begin position="43"/>
        <end position="74"/>
    </location>
</feature>
<feature type="compositionally biased region" description="Low complexity" evidence="1">
    <location>
        <begin position="301"/>
        <end position="311"/>
    </location>
</feature>
<keyword evidence="2" id="KW-0472">Membrane</keyword>
<dbReference type="InterPro" id="IPR008480">
    <property type="entry name" value="DUF761_pln"/>
</dbReference>
<proteinExistence type="predicted"/>
<accession>A0A834X373</accession>
<reference evidence="4" key="1">
    <citation type="submission" date="2020-09" db="EMBL/GenBank/DDBJ databases">
        <title>Genome-Enabled Discovery of Anthraquinone Biosynthesis in Senna tora.</title>
        <authorList>
            <person name="Kang S.-H."/>
            <person name="Pandey R.P."/>
            <person name="Lee C.-M."/>
            <person name="Sim J.-S."/>
            <person name="Jeong J.-T."/>
            <person name="Choi B.-S."/>
            <person name="Jung M."/>
            <person name="Ginzburg D."/>
            <person name="Zhao K."/>
            <person name="Won S.Y."/>
            <person name="Oh T.-J."/>
            <person name="Yu Y."/>
            <person name="Kim N.-H."/>
            <person name="Lee O.R."/>
            <person name="Lee T.-H."/>
            <person name="Bashyal P."/>
            <person name="Kim T.-S."/>
            <person name="Lee W.-H."/>
            <person name="Kawkins C."/>
            <person name="Kim C.-K."/>
            <person name="Kim J.S."/>
            <person name="Ahn B.O."/>
            <person name="Rhee S.Y."/>
            <person name="Sohng J.K."/>
        </authorList>
    </citation>
    <scope>NUCLEOTIDE SEQUENCE</scope>
    <source>
        <tissue evidence="4">Leaf</tissue>
    </source>
</reference>
<dbReference type="Pfam" id="PF05553">
    <property type="entry name" value="DUF761"/>
    <property type="match status" value="1"/>
</dbReference>
<evidence type="ECO:0000259" key="3">
    <source>
        <dbReference type="Pfam" id="PF14364"/>
    </source>
</evidence>
<dbReference type="PANTHER" id="PTHR33098:SF117">
    <property type="entry name" value="COTTON FIBER (DUF761)"/>
    <property type="match status" value="1"/>
</dbReference>
<keyword evidence="5" id="KW-1185">Reference proteome</keyword>
<organism evidence="4 5">
    <name type="scientific">Senna tora</name>
    <dbReference type="NCBI Taxonomy" id="362788"/>
    <lineage>
        <taxon>Eukaryota</taxon>
        <taxon>Viridiplantae</taxon>
        <taxon>Streptophyta</taxon>
        <taxon>Embryophyta</taxon>
        <taxon>Tracheophyta</taxon>
        <taxon>Spermatophyta</taxon>
        <taxon>Magnoliopsida</taxon>
        <taxon>eudicotyledons</taxon>
        <taxon>Gunneridae</taxon>
        <taxon>Pentapetalae</taxon>
        <taxon>rosids</taxon>
        <taxon>fabids</taxon>
        <taxon>Fabales</taxon>
        <taxon>Fabaceae</taxon>
        <taxon>Caesalpinioideae</taxon>
        <taxon>Cassia clade</taxon>
        <taxon>Senna</taxon>
    </lineage>
</organism>
<protein>
    <recommendedName>
        <fullName evidence="3">DUF4408 domain-containing protein</fullName>
    </recommendedName>
</protein>
<feature type="compositionally biased region" description="Basic and acidic residues" evidence="1">
    <location>
        <begin position="313"/>
        <end position="324"/>
    </location>
</feature>
<evidence type="ECO:0000313" key="5">
    <source>
        <dbReference type="Proteomes" id="UP000634136"/>
    </source>
</evidence>
<feature type="compositionally biased region" description="Polar residues" evidence="1">
    <location>
        <begin position="273"/>
        <end position="282"/>
    </location>
</feature>
<name>A0A834X373_9FABA</name>
<feature type="region of interest" description="Disordered" evidence="1">
    <location>
        <begin position="206"/>
        <end position="236"/>
    </location>
</feature>
<keyword evidence="2" id="KW-1133">Transmembrane helix</keyword>
<evidence type="ECO:0000256" key="2">
    <source>
        <dbReference type="SAM" id="Phobius"/>
    </source>
</evidence>
<feature type="region of interest" description="Disordered" evidence="1">
    <location>
        <begin position="250"/>
        <end position="324"/>
    </location>
</feature>
<sequence length="357" mass="40192">MAFFSNWLLSLKLLLLSTGVLSFAMALKLTLPLLSHFIVSDVPSFWSLFLTWLRPPYLYILLNGIIITIVASSKIHNNKKLDDGPDDPLVVLRPDDPTLLPDSLKVSGEIRSADYAVYNGFGAAVNTPPPEPIKISGDLRRTTDYAVYNGVVWETVTEAQDAKISNVEKGEIGKEDLNYSPSYVATSLQRKEPLGLSFCKDDEKSPVSARFGHRKSAKTIPQGGKAALGVAKPKRHDTLESTWKTITEGRAMPLTRHLKKSDTWDSHHRRNVTPLTEQNENTPPNPKVMKKSETFSERSKNSSASPSPGSGRMRKEPSLSQDELNRRVEAFIRKFNEEMRLQRQESLRQYNEMVNRR</sequence>
<feature type="compositionally biased region" description="Basic and acidic residues" evidence="1">
    <location>
        <begin position="290"/>
        <end position="300"/>
    </location>
</feature>
<comment type="caution">
    <text evidence="4">The sequence shown here is derived from an EMBL/GenBank/DDBJ whole genome shotgun (WGS) entry which is preliminary data.</text>
</comment>
<dbReference type="PANTHER" id="PTHR33098">
    <property type="entry name" value="COTTON FIBER (DUF761)"/>
    <property type="match status" value="1"/>
</dbReference>
<feature type="transmembrane region" description="Helical" evidence="2">
    <location>
        <begin position="50"/>
        <end position="71"/>
    </location>
</feature>
<gene>
    <name evidence="4" type="ORF">G2W53_011631</name>
</gene>
<evidence type="ECO:0000313" key="4">
    <source>
        <dbReference type="EMBL" id="KAF7836772.1"/>
    </source>
</evidence>
<dbReference type="EMBL" id="JAAIUW010000004">
    <property type="protein sequence ID" value="KAF7836772.1"/>
    <property type="molecule type" value="Genomic_DNA"/>
</dbReference>
<dbReference type="InterPro" id="IPR025520">
    <property type="entry name" value="DUF4408"/>
</dbReference>
<evidence type="ECO:0000256" key="1">
    <source>
        <dbReference type="SAM" id="MobiDB-lite"/>
    </source>
</evidence>
<dbReference type="AlphaFoldDB" id="A0A834X373"/>
<dbReference type="OrthoDB" id="1933168at2759"/>
<dbReference type="Proteomes" id="UP000634136">
    <property type="component" value="Unassembled WGS sequence"/>
</dbReference>
<dbReference type="Pfam" id="PF14364">
    <property type="entry name" value="DUF4408"/>
    <property type="match status" value="1"/>
</dbReference>